<dbReference type="GO" id="GO:0009982">
    <property type="term" value="F:pseudouridine synthase activity"/>
    <property type="evidence" value="ECO:0007669"/>
    <property type="project" value="InterPro"/>
</dbReference>
<dbReference type="GO" id="GO:0006396">
    <property type="term" value="P:RNA processing"/>
    <property type="evidence" value="ECO:0007669"/>
    <property type="project" value="UniProtKB-ARBA"/>
</dbReference>
<dbReference type="EMBL" id="MFRA01000002">
    <property type="protein sequence ID" value="OGH93126.1"/>
    <property type="molecule type" value="Genomic_DNA"/>
</dbReference>
<keyword evidence="2" id="KW-0413">Isomerase</keyword>
<feature type="domain" description="Pseudouridine synthase RsuA/RluA-like" evidence="3">
    <location>
        <begin position="11"/>
        <end position="166"/>
    </location>
</feature>
<dbReference type="Pfam" id="PF00849">
    <property type="entry name" value="PseudoU_synth_2"/>
    <property type="match status" value="1"/>
</dbReference>
<dbReference type="GO" id="GO:0140098">
    <property type="term" value="F:catalytic activity, acting on RNA"/>
    <property type="evidence" value="ECO:0007669"/>
    <property type="project" value="UniProtKB-ARBA"/>
</dbReference>
<comment type="similarity">
    <text evidence="1">Belongs to the pseudouridine synthase RluA family.</text>
</comment>
<evidence type="ECO:0000259" key="3">
    <source>
        <dbReference type="Pfam" id="PF00849"/>
    </source>
</evidence>
<proteinExistence type="inferred from homology"/>
<dbReference type="InterPro" id="IPR006145">
    <property type="entry name" value="PsdUridine_synth_RsuA/RluA"/>
</dbReference>
<dbReference type="Gene3D" id="3.30.2350.10">
    <property type="entry name" value="Pseudouridine synthase"/>
    <property type="match status" value="1"/>
</dbReference>
<dbReference type="GO" id="GO:0001522">
    <property type="term" value="P:pseudouridine synthesis"/>
    <property type="evidence" value="ECO:0007669"/>
    <property type="project" value="InterPro"/>
</dbReference>
<dbReference type="InterPro" id="IPR050188">
    <property type="entry name" value="RluA_PseudoU_synthase"/>
</dbReference>
<comment type="caution">
    <text evidence="4">The sequence shown here is derived from an EMBL/GenBank/DDBJ whole genome shotgun (WGS) entry which is preliminary data.</text>
</comment>
<evidence type="ECO:0000313" key="4">
    <source>
        <dbReference type="EMBL" id="OGH93126.1"/>
    </source>
</evidence>
<sequence>MSLKVLYEDNHLVAVYKPAGVLVQGDKSGDRCLMDEVKEYLKDKYNKPGNVFLGLIHRLDRNVQGIVLFAKTTKGASRLSEQWREHTVEKIYHAVVVGRPSRDKDRLVHWLVKDENKNKTTVYDHQVAGSQQAELFYEVVESNNKYSLLKIRLGTGRSHQIRSQLAFVGGSILGDAKYGSTEKLPDQAIALAATSLSFNLATGQERKTIEVAAPKEWAKYYTQ</sequence>
<evidence type="ECO:0000256" key="1">
    <source>
        <dbReference type="ARBA" id="ARBA00010876"/>
    </source>
</evidence>
<evidence type="ECO:0000256" key="2">
    <source>
        <dbReference type="ARBA" id="ARBA00023235"/>
    </source>
</evidence>
<evidence type="ECO:0000313" key="5">
    <source>
        <dbReference type="Proteomes" id="UP000176634"/>
    </source>
</evidence>
<dbReference type="SUPFAM" id="SSF55120">
    <property type="entry name" value="Pseudouridine synthase"/>
    <property type="match status" value="1"/>
</dbReference>
<dbReference type="InterPro" id="IPR020103">
    <property type="entry name" value="PsdUridine_synth_cat_dom_sf"/>
</dbReference>
<dbReference type="CDD" id="cd02869">
    <property type="entry name" value="PseudoU_synth_RluA_like"/>
    <property type="match status" value="1"/>
</dbReference>
<dbReference type="AlphaFoldDB" id="A0A1F6PAE2"/>
<organism evidence="4 5">
    <name type="scientific">Candidatus Magasanikbacteria bacterium RIFOXYD1_FULL_40_23</name>
    <dbReference type="NCBI Taxonomy" id="1798705"/>
    <lineage>
        <taxon>Bacteria</taxon>
        <taxon>Candidatus Magasanikiibacteriota</taxon>
    </lineage>
</organism>
<dbReference type="STRING" id="1798705.A2563_00365"/>
<dbReference type="PANTHER" id="PTHR21600">
    <property type="entry name" value="MITOCHONDRIAL RNA PSEUDOURIDINE SYNTHASE"/>
    <property type="match status" value="1"/>
</dbReference>
<protein>
    <recommendedName>
        <fullName evidence="3">Pseudouridine synthase RsuA/RluA-like domain-containing protein</fullName>
    </recommendedName>
</protein>
<name>A0A1F6PAE2_9BACT</name>
<reference evidence="4 5" key="1">
    <citation type="journal article" date="2016" name="Nat. Commun.">
        <title>Thousands of microbial genomes shed light on interconnected biogeochemical processes in an aquifer system.</title>
        <authorList>
            <person name="Anantharaman K."/>
            <person name="Brown C.T."/>
            <person name="Hug L.A."/>
            <person name="Sharon I."/>
            <person name="Castelle C.J."/>
            <person name="Probst A.J."/>
            <person name="Thomas B.C."/>
            <person name="Singh A."/>
            <person name="Wilkins M.J."/>
            <person name="Karaoz U."/>
            <person name="Brodie E.L."/>
            <person name="Williams K.H."/>
            <person name="Hubbard S.S."/>
            <person name="Banfield J.F."/>
        </authorList>
    </citation>
    <scope>NUCLEOTIDE SEQUENCE [LARGE SCALE GENOMIC DNA]</scope>
</reference>
<dbReference type="Proteomes" id="UP000176634">
    <property type="component" value="Unassembled WGS sequence"/>
</dbReference>
<gene>
    <name evidence="4" type="ORF">A2563_00365</name>
</gene>
<dbReference type="GO" id="GO:0003723">
    <property type="term" value="F:RNA binding"/>
    <property type="evidence" value="ECO:0007669"/>
    <property type="project" value="InterPro"/>
</dbReference>
<accession>A0A1F6PAE2</accession>
<dbReference type="PANTHER" id="PTHR21600:SF83">
    <property type="entry name" value="PSEUDOURIDYLATE SYNTHASE RPUSD4, MITOCHONDRIAL"/>
    <property type="match status" value="1"/>
</dbReference>